<evidence type="ECO:0000256" key="4">
    <source>
        <dbReference type="ARBA" id="ARBA00022679"/>
    </source>
</evidence>
<evidence type="ECO:0000256" key="6">
    <source>
        <dbReference type="ARBA" id="ARBA00023012"/>
    </source>
</evidence>
<gene>
    <name evidence="9" type="ORF">FPL22_01770</name>
</gene>
<protein>
    <recommendedName>
        <fullName evidence="2">histidine kinase</fullName>
        <ecNumber evidence="2">2.7.13.3</ecNumber>
    </recommendedName>
</protein>
<reference evidence="9 10" key="1">
    <citation type="submission" date="2019-07" db="EMBL/GenBank/DDBJ databases">
        <title>Description of 53C-WASEF.</title>
        <authorList>
            <person name="Pitt A."/>
            <person name="Hahn M.W."/>
        </authorList>
    </citation>
    <scope>NUCLEOTIDE SEQUENCE [LARGE SCALE GENOMIC DNA]</scope>
    <source>
        <strain evidence="9 10">53C-WASEF</strain>
    </source>
</reference>
<evidence type="ECO:0000256" key="5">
    <source>
        <dbReference type="ARBA" id="ARBA00022777"/>
    </source>
</evidence>
<dbReference type="OrthoDB" id="568844at2"/>
<sequence length="429" mass="47297">MISEPYVSMAQLSDYLAMRREAILQAWRAAVDADAKQTTASMLTRTQFNDHIPGILDAFERRLRSEPGEKAQQAEKAQEVKHGITRWHQGYRLQELMREWGHLQMCLLEELKGFGVAYPDFERDALAEAGRHLAVLVNEAISESAAQYEHMQQEEAASHIDDLMGTLTSVLEIERRRSTLIHQAVHDLGNNLNSVGMTAYLLGDKKIAEADRVEFADILQQGVRSASGMLGELMQLARLEAGHERREISAFDATALIDEICDLNRAVARERNLFLEVDPSPPLPVEGDPGKVQRLVQNLIRNALKYTEQGGVRISRGEKEDSWWVSVTDTGPGLQAGTDAPLLNEMKKATEIAAETEGKSPGVTDDDSGTPRSGAGAVSAPKRSTRLPSGEGIGLSIVKRLCDLLDASLQVTSPAGRGTMFKIVFPKRY</sequence>
<dbReference type="EMBL" id="VMBG01000001">
    <property type="protein sequence ID" value="TSJ78065.1"/>
    <property type="molecule type" value="Genomic_DNA"/>
</dbReference>
<dbReference type="SUPFAM" id="SSF47384">
    <property type="entry name" value="Homodimeric domain of signal transducing histidine kinase"/>
    <property type="match status" value="1"/>
</dbReference>
<dbReference type="InterPro" id="IPR050736">
    <property type="entry name" value="Sensor_HK_Regulatory"/>
</dbReference>
<evidence type="ECO:0000313" key="10">
    <source>
        <dbReference type="Proteomes" id="UP000315648"/>
    </source>
</evidence>
<dbReference type="Gene3D" id="1.10.287.130">
    <property type="match status" value="1"/>
</dbReference>
<dbReference type="InterPro" id="IPR003594">
    <property type="entry name" value="HATPase_dom"/>
</dbReference>
<dbReference type="GO" id="GO:0000155">
    <property type="term" value="F:phosphorelay sensor kinase activity"/>
    <property type="evidence" value="ECO:0007669"/>
    <property type="project" value="InterPro"/>
</dbReference>
<dbReference type="PANTHER" id="PTHR43711:SF1">
    <property type="entry name" value="HISTIDINE KINASE 1"/>
    <property type="match status" value="1"/>
</dbReference>
<evidence type="ECO:0000313" key="9">
    <source>
        <dbReference type="EMBL" id="TSJ78065.1"/>
    </source>
</evidence>
<feature type="region of interest" description="Disordered" evidence="7">
    <location>
        <begin position="354"/>
        <end position="389"/>
    </location>
</feature>
<name>A0A556QN54_9BACT</name>
<keyword evidence="5 9" id="KW-0418">Kinase</keyword>
<dbReference type="InterPro" id="IPR003661">
    <property type="entry name" value="HisK_dim/P_dom"/>
</dbReference>
<evidence type="ECO:0000256" key="2">
    <source>
        <dbReference type="ARBA" id="ARBA00012438"/>
    </source>
</evidence>
<dbReference type="CDD" id="cd00075">
    <property type="entry name" value="HATPase"/>
    <property type="match status" value="1"/>
</dbReference>
<accession>A0A556QN54</accession>
<comment type="catalytic activity">
    <reaction evidence="1">
        <text>ATP + protein L-histidine = ADP + protein N-phospho-L-histidine.</text>
        <dbReference type="EC" id="2.7.13.3"/>
    </reaction>
</comment>
<dbReference type="AlphaFoldDB" id="A0A556QN54"/>
<comment type="caution">
    <text evidence="9">The sequence shown here is derived from an EMBL/GenBank/DDBJ whole genome shotgun (WGS) entry which is preliminary data.</text>
</comment>
<dbReference type="SMART" id="SM00387">
    <property type="entry name" value="HATPase_c"/>
    <property type="match status" value="1"/>
</dbReference>
<dbReference type="InterPro" id="IPR036097">
    <property type="entry name" value="HisK_dim/P_sf"/>
</dbReference>
<evidence type="ECO:0000256" key="1">
    <source>
        <dbReference type="ARBA" id="ARBA00000085"/>
    </source>
</evidence>
<dbReference type="EC" id="2.7.13.3" evidence="2"/>
<dbReference type="PRINTS" id="PR00344">
    <property type="entry name" value="BCTRLSENSOR"/>
</dbReference>
<evidence type="ECO:0000259" key="8">
    <source>
        <dbReference type="PROSITE" id="PS50109"/>
    </source>
</evidence>
<organism evidence="9 10">
    <name type="scientific">Rariglobus hedericola</name>
    <dbReference type="NCBI Taxonomy" id="2597822"/>
    <lineage>
        <taxon>Bacteria</taxon>
        <taxon>Pseudomonadati</taxon>
        <taxon>Verrucomicrobiota</taxon>
        <taxon>Opitutia</taxon>
        <taxon>Opitutales</taxon>
        <taxon>Opitutaceae</taxon>
        <taxon>Rariglobus</taxon>
    </lineage>
</organism>
<proteinExistence type="predicted"/>
<evidence type="ECO:0000256" key="3">
    <source>
        <dbReference type="ARBA" id="ARBA00022553"/>
    </source>
</evidence>
<dbReference type="InterPro" id="IPR004358">
    <property type="entry name" value="Sig_transdc_His_kin-like_C"/>
</dbReference>
<dbReference type="InterPro" id="IPR025751">
    <property type="entry name" value="RsbRD_N_dom"/>
</dbReference>
<dbReference type="Pfam" id="PF02518">
    <property type="entry name" value="HATPase_c"/>
    <property type="match status" value="1"/>
</dbReference>
<dbReference type="Pfam" id="PF14361">
    <property type="entry name" value="RsbRD_N"/>
    <property type="match status" value="1"/>
</dbReference>
<dbReference type="PROSITE" id="PS50109">
    <property type="entry name" value="HIS_KIN"/>
    <property type="match status" value="1"/>
</dbReference>
<keyword evidence="3" id="KW-0597">Phosphoprotein</keyword>
<evidence type="ECO:0000256" key="7">
    <source>
        <dbReference type="SAM" id="MobiDB-lite"/>
    </source>
</evidence>
<keyword evidence="10" id="KW-1185">Reference proteome</keyword>
<keyword evidence="6" id="KW-0902">Two-component regulatory system</keyword>
<feature type="domain" description="Histidine kinase" evidence="8">
    <location>
        <begin position="183"/>
        <end position="429"/>
    </location>
</feature>
<keyword evidence="4" id="KW-0808">Transferase</keyword>
<dbReference type="SUPFAM" id="SSF55874">
    <property type="entry name" value="ATPase domain of HSP90 chaperone/DNA topoisomerase II/histidine kinase"/>
    <property type="match status" value="1"/>
</dbReference>
<dbReference type="Proteomes" id="UP000315648">
    <property type="component" value="Unassembled WGS sequence"/>
</dbReference>
<dbReference type="InterPro" id="IPR005467">
    <property type="entry name" value="His_kinase_dom"/>
</dbReference>
<dbReference type="Gene3D" id="3.30.565.10">
    <property type="entry name" value="Histidine kinase-like ATPase, C-terminal domain"/>
    <property type="match status" value="1"/>
</dbReference>
<dbReference type="SMART" id="SM00388">
    <property type="entry name" value="HisKA"/>
    <property type="match status" value="1"/>
</dbReference>
<dbReference type="PANTHER" id="PTHR43711">
    <property type="entry name" value="TWO-COMPONENT HISTIDINE KINASE"/>
    <property type="match status" value="1"/>
</dbReference>
<dbReference type="InterPro" id="IPR036890">
    <property type="entry name" value="HATPase_C_sf"/>
</dbReference>